<dbReference type="Proteomes" id="UP000254374">
    <property type="component" value="Unassembled WGS sequence"/>
</dbReference>
<reference evidence="1 3" key="1">
    <citation type="submission" date="2017-01" db="EMBL/GenBank/DDBJ databases">
        <authorList>
            <person name="Varghese N."/>
            <person name="Submissions S."/>
        </authorList>
    </citation>
    <scope>NUCLEOTIDE SEQUENCE [LARGE SCALE GENOMIC DNA]</scope>
    <source>
        <strain evidence="1 3">ATCC 33342</strain>
    </source>
</reference>
<dbReference type="STRING" id="464.Lgor_2823"/>
<accession>A0A377GK86</accession>
<evidence type="ECO:0000313" key="1">
    <source>
        <dbReference type="EMBL" id="SIQ81277.1"/>
    </source>
</evidence>
<name>A0A377GK86_9GAMM</name>
<dbReference type="InterPro" id="IPR049983">
    <property type="entry name" value="T4SS_Ceg17"/>
</dbReference>
<protein>
    <submittedName>
        <fullName evidence="2">Uncharacterized protein</fullName>
    </submittedName>
</protein>
<dbReference type="Proteomes" id="UP000186808">
    <property type="component" value="Unassembled WGS sequence"/>
</dbReference>
<sequence>MFKKNDSTIQGFTLKYTGTRFKYDDTSVHGMEALRKNFSEMGALAIRLQLSLAQFAALIEPVCEENYKENSTEHTAEGKNQLDLFGLSEELSTVLQDTKLLEQSSHYIVGKGKILNERSQPLKYPNTEGLRGGESIWDTIHFSVWQTGINLSSHLSKQGFLYLCHPKGVDAQQYYLITQELDKGEFEIIADHDKKIIKTHSGMVIETATIPSNTKIDLDPEHTQTYQENGFVINVNDNAAPMGWIIKEDNKKLVQPEYAEDVIRLIRISKSGFRRLPEDQGKLLMLGLMKGNEHILHTQNRSFNAMDILLEILETEYGFDPGKLMDSTVTKRVFDQMQKDAKEKDIVDDLLTINLAFEMIQPLKTTLAQSARHRLLKQLTNSYTANQNTLKAVIYAFDLQKKNGSPALHLNQEIPISIDEGLIDVRINGRLTNPDLNNPKNAASLLSIAILVSEQMIIEQLLRDAVHYGEEHPNAQALKAILKDDKLFLKIREQASHLPGNESGPTLGLQFSYCEEIVAQLREKLGTKHLIEVIHQLENGEPIDVAPNAVAALKELFNVGEILQQLEQTSGRKANSRGINGGLSVVIQKLAPSLYNELSSKIHSDSSNNPLMPIESSKDETSIEACPFLSGRLRHQAVKNPHLPKEVEQHEEKKEKTAESWCGFFTKIVVTTGVAAASIYLGSQII</sequence>
<dbReference type="AlphaFoldDB" id="A0A377GK86"/>
<reference evidence="2 4" key="2">
    <citation type="submission" date="2018-06" db="EMBL/GenBank/DDBJ databases">
        <authorList>
            <consortium name="Pathogen Informatics"/>
            <person name="Doyle S."/>
        </authorList>
    </citation>
    <scope>NUCLEOTIDE SEQUENCE [LARGE SCALE GENOMIC DNA]</scope>
    <source>
        <strain evidence="2 4">NCTC11401</strain>
    </source>
</reference>
<proteinExistence type="predicted"/>
<dbReference type="EMBL" id="UGGV01000001">
    <property type="protein sequence ID" value="STO25024.1"/>
    <property type="molecule type" value="Genomic_DNA"/>
</dbReference>
<evidence type="ECO:0000313" key="2">
    <source>
        <dbReference type="EMBL" id="STO25024.1"/>
    </source>
</evidence>
<evidence type="ECO:0000313" key="4">
    <source>
        <dbReference type="Proteomes" id="UP000254374"/>
    </source>
</evidence>
<gene>
    <name evidence="2" type="ORF">NCTC11401_01843</name>
    <name evidence="1" type="ORF">SAMN05421777_103134</name>
</gene>
<organism evidence="2 4">
    <name type="scientific">Fluoribacter gormanii</name>
    <dbReference type="NCBI Taxonomy" id="464"/>
    <lineage>
        <taxon>Bacteria</taxon>
        <taxon>Pseudomonadati</taxon>
        <taxon>Pseudomonadota</taxon>
        <taxon>Gammaproteobacteria</taxon>
        <taxon>Legionellales</taxon>
        <taxon>Legionellaceae</taxon>
        <taxon>Fluoribacter</taxon>
    </lineage>
</organism>
<dbReference type="EMBL" id="FTNL01000003">
    <property type="protein sequence ID" value="SIQ81277.1"/>
    <property type="molecule type" value="Genomic_DNA"/>
</dbReference>
<dbReference type="RefSeq" id="WP_058469142.1">
    <property type="nucleotide sequence ID" value="NZ_CAAAIV010000061.1"/>
</dbReference>
<evidence type="ECO:0000313" key="3">
    <source>
        <dbReference type="Proteomes" id="UP000186808"/>
    </source>
</evidence>
<keyword evidence="3" id="KW-1185">Reference proteome</keyword>
<dbReference type="NCBIfam" id="NF043053">
    <property type="entry name" value="T4SS_Ceg17"/>
    <property type="match status" value="1"/>
</dbReference>
<dbReference type="OrthoDB" id="5630700at2"/>